<dbReference type="WBParaSite" id="Hba_07351">
    <property type="protein sequence ID" value="Hba_07351"/>
    <property type="gene ID" value="Hba_07351"/>
</dbReference>
<evidence type="ECO:0000313" key="3">
    <source>
        <dbReference type="WBParaSite" id="Hba_07351"/>
    </source>
</evidence>
<reference evidence="3" key="1">
    <citation type="submission" date="2016-11" db="UniProtKB">
        <authorList>
            <consortium name="WormBaseParasite"/>
        </authorList>
    </citation>
    <scope>IDENTIFICATION</scope>
</reference>
<evidence type="ECO:0000313" key="2">
    <source>
        <dbReference type="Proteomes" id="UP000095283"/>
    </source>
</evidence>
<dbReference type="AlphaFoldDB" id="A0A1I7WQD3"/>
<protein>
    <submittedName>
        <fullName evidence="3">Uncharacterized protein</fullName>
    </submittedName>
</protein>
<proteinExistence type="predicted"/>
<keyword evidence="2" id="KW-1185">Reference proteome</keyword>
<organism evidence="2 3">
    <name type="scientific">Heterorhabditis bacteriophora</name>
    <name type="common">Entomopathogenic nematode worm</name>
    <dbReference type="NCBI Taxonomy" id="37862"/>
    <lineage>
        <taxon>Eukaryota</taxon>
        <taxon>Metazoa</taxon>
        <taxon>Ecdysozoa</taxon>
        <taxon>Nematoda</taxon>
        <taxon>Chromadorea</taxon>
        <taxon>Rhabditida</taxon>
        <taxon>Rhabditina</taxon>
        <taxon>Rhabditomorpha</taxon>
        <taxon>Strongyloidea</taxon>
        <taxon>Heterorhabditidae</taxon>
        <taxon>Heterorhabditis</taxon>
    </lineage>
</organism>
<name>A0A1I7WQD3_HETBA</name>
<dbReference type="Proteomes" id="UP000095283">
    <property type="component" value="Unplaced"/>
</dbReference>
<feature type="region of interest" description="Disordered" evidence="1">
    <location>
        <begin position="52"/>
        <end position="74"/>
    </location>
</feature>
<sequence length="74" mass="8659">MPVIVDATATPPSISYSRRATTKVQVVREGKQHTRKCTYRQRTMIIRDSRVRPMHNRNNDRETSILMNNKGEFI</sequence>
<accession>A0A1I7WQD3</accession>
<feature type="compositionally biased region" description="Basic and acidic residues" evidence="1">
    <location>
        <begin position="52"/>
        <end position="63"/>
    </location>
</feature>
<evidence type="ECO:0000256" key="1">
    <source>
        <dbReference type="SAM" id="MobiDB-lite"/>
    </source>
</evidence>